<sequence length="198" mass="21162">MSPTERVGGAARGATPAVVTDGPNTADDHHLEEKSAAVVGAMDKVLTMLGDLSERMNRMEVSQKEQVSKHQKGSPGTSIFGSVLGVGAGMSLQALERTPPPKKSLNVSPATYFGARRHNQEDVEGRPVGQVAQDFNMGPGPGPVHHRQDMPGGYYAGAGMPNRMHVHPTPQFTGMPDAQNQKLALQPLDGKELLPWPW</sequence>
<comment type="caution">
    <text evidence="2">The sequence shown here is derived from an EMBL/GenBank/DDBJ whole genome shotgun (WGS) entry which is preliminary data.</text>
</comment>
<organism evidence="2 3">
    <name type="scientific">Peronospora destructor</name>
    <dbReference type="NCBI Taxonomy" id="86335"/>
    <lineage>
        <taxon>Eukaryota</taxon>
        <taxon>Sar</taxon>
        <taxon>Stramenopiles</taxon>
        <taxon>Oomycota</taxon>
        <taxon>Peronosporomycetes</taxon>
        <taxon>Peronosporales</taxon>
        <taxon>Peronosporaceae</taxon>
        <taxon>Peronospora</taxon>
    </lineage>
</organism>
<name>A0AAV0TYQ4_9STRA</name>
<evidence type="ECO:0000313" key="2">
    <source>
        <dbReference type="EMBL" id="CAI5727347.1"/>
    </source>
</evidence>
<dbReference type="EMBL" id="CANTFM010000653">
    <property type="protein sequence ID" value="CAI5727347.1"/>
    <property type="molecule type" value="Genomic_DNA"/>
</dbReference>
<evidence type="ECO:0000313" key="3">
    <source>
        <dbReference type="Proteomes" id="UP001162029"/>
    </source>
</evidence>
<feature type="region of interest" description="Disordered" evidence="1">
    <location>
        <begin position="1"/>
        <end position="28"/>
    </location>
</feature>
<dbReference type="AlphaFoldDB" id="A0AAV0TYQ4"/>
<proteinExistence type="predicted"/>
<evidence type="ECO:0000256" key="1">
    <source>
        <dbReference type="SAM" id="MobiDB-lite"/>
    </source>
</evidence>
<keyword evidence="3" id="KW-1185">Reference proteome</keyword>
<reference evidence="2" key="1">
    <citation type="submission" date="2022-12" db="EMBL/GenBank/DDBJ databases">
        <authorList>
            <person name="Webb A."/>
        </authorList>
    </citation>
    <scope>NUCLEOTIDE SEQUENCE</scope>
    <source>
        <strain evidence="2">Pd1</strain>
    </source>
</reference>
<protein>
    <recommendedName>
        <fullName evidence="4">Peroxin-14</fullName>
    </recommendedName>
</protein>
<accession>A0AAV0TYQ4</accession>
<dbReference type="Proteomes" id="UP001162029">
    <property type="component" value="Unassembled WGS sequence"/>
</dbReference>
<evidence type="ECO:0008006" key="4">
    <source>
        <dbReference type="Google" id="ProtNLM"/>
    </source>
</evidence>
<gene>
    <name evidence="2" type="ORF">PDE001_LOCUS3787</name>
</gene>